<dbReference type="Pfam" id="PF12146">
    <property type="entry name" value="Hydrolase_4"/>
    <property type="match status" value="1"/>
</dbReference>
<dbReference type="GO" id="GO:0016787">
    <property type="term" value="F:hydrolase activity"/>
    <property type="evidence" value="ECO:0007669"/>
    <property type="project" value="UniProtKB-KW"/>
</dbReference>
<dbReference type="InterPro" id="IPR029058">
    <property type="entry name" value="AB_hydrolase_fold"/>
</dbReference>
<dbReference type="AlphaFoldDB" id="A0A542SS25"/>
<accession>A0A542SS25</accession>
<organism evidence="2 3">
    <name type="scientific">Rarobacter incanus</name>
    <dbReference type="NCBI Taxonomy" id="153494"/>
    <lineage>
        <taxon>Bacteria</taxon>
        <taxon>Bacillati</taxon>
        <taxon>Actinomycetota</taxon>
        <taxon>Actinomycetes</taxon>
        <taxon>Micrococcales</taxon>
        <taxon>Rarobacteraceae</taxon>
        <taxon>Rarobacter</taxon>
    </lineage>
</organism>
<sequence length="352" mass="38918">MDTAQANGWSPDILGPGFEALTLDLRSDDEGPVVATLVRSLPSAPQLRHLRPVARPLDDVDILYIHGWSDYFFQTQLARFFTDRGARFFALDLRKYGRSLRPGQTAGFITDLTEYDEDIEAALTVIKQDLPPGTKPRRLIPMGHSTGGLIWSLWVARHPGAASALILNSPWLEFQLSATVRTAIAPIVNLQASLTPHNAAPNIDFGFYARAQRACADPAQPMVINEAWRPEHTTAVRAAWLKAILVGHATVQAGLDIKVPICVLLSEKFAPPTRWSDQLTRCDTVLVVDEIAKAALKLGQTVTVNRISGAIHDVFLSRRKARADAYRRMEDWFSGVAARPEPGARRAFKLPF</sequence>
<keyword evidence="2" id="KW-0378">Hydrolase</keyword>
<evidence type="ECO:0000259" key="1">
    <source>
        <dbReference type="Pfam" id="PF12146"/>
    </source>
</evidence>
<dbReference type="EMBL" id="VFNV01000001">
    <property type="protein sequence ID" value="TQK77384.1"/>
    <property type="molecule type" value="Genomic_DNA"/>
</dbReference>
<dbReference type="Gene3D" id="3.40.50.1820">
    <property type="entry name" value="alpha/beta hydrolase"/>
    <property type="match status" value="1"/>
</dbReference>
<name>A0A542SS25_9MICO</name>
<reference evidence="2 3" key="1">
    <citation type="submission" date="2019-06" db="EMBL/GenBank/DDBJ databases">
        <title>Sequencing the genomes of 1000 actinobacteria strains.</title>
        <authorList>
            <person name="Klenk H.-P."/>
        </authorList>
    </citation>
    <scope>NUCLEOTIDE SEQUENCE [LARGE SCALE GENOMIC DNA]</scope>
    <source>
        <strain evidence="2 3">DSM 10596</strain>
    </source>
</reference>
<keyword evidence="3" id="KW-1185">Reference proteome</keyword>
<dbReference type="Proteomes" id="UP000316181">
    <property type="component" value="Unassembled WGS sequence"/>
</dbReference>
<comment type="caution">
    <text evidence="2">The sequence shown here is derived from an EMBL/GenBank/DDBJ whole genome shotgun (WGS) entry which is preliminary data.</text>
</comment>
<evidence type="ECO:0000313" key="3">
    <source>
        <dbReference type="Proteomes" id="UP000316181"/>
    </source>
</evidence>
<proteinExistence type="predicted"/>
<dbReference type="RefSeq" id="WP_142113308.1">
    <property type="nucleotide sequence ID" value="NZ_BAAATB010000006.1"/>
</dbReference>
<dbReference type="OrthoDB" id="9801217at2"/>
<gene>
    <name evidence="2" type="ORF">FB389_2114</name>
</gene>
<feature type="domain" description="Serine aminopeptidase S33" evidence="1">
    <location>
        <begin position="63"/>
        <end position="267"/>
    </location>
</feature>
<evidence type="ECO:0000313" key="2">
    <source>
        <dbReference type="EMBL" id="TQK77384.1"/>
    </source>
</evidence>
<dbReference type="InterPro" id="IPR022742">
    <property type="entry name" value="Hydrolase_4"/>
</dbReference>
<protein>
    <submittedName>
        <fullName evidence="2">Alpha-beta hydrolase superfamily lysophospholipase</fullName>
    </submittedName>
</protein>
<dbReference type="SUPFAM" id="SSF53474">
    <property type="entry name" value="alpha/beta-Hydrolases"/>
    <property type="match status" value="1"/>
</dbReference>